<comment type="caution">
    <text evidence="1">The sequence shown here is derived from an EMBL/GenBank/DDBJ whole genome shotgun (WGS) entry which is preliminary data.</text>
</comment>
<dbReference type="EMBL" id="ATDP01000073">
    <property type="protein sequence ID" value="EQB16978.1"/>
    <property type="molecule type" value="Genomic_DNA"/>
</dbReference>
<dbReference type="AlphaFoldDB" id="T0HY22"/>
<accession>T0HY22</accession>
<keyword evidence="2" id="KW-1185">Reference proteome</keyword>
<dbReference type="Proteomes" id="UP000015531">
    <property type="component" value="Unassembled WGS sequence"/>
</dbReference>
<reference evidence="1 2" key="1">
    <citation type="journal article" date="2013" name="Genome Announc.">
        <title>Draft Genome Sequence of Sphingobium lactosutens Strain DS20T, Isolated from a Hexachlorocyclohexane Dumpsite.</title>
        <authorList>
            <person name="Kumar R."/>
            <person name="Dwivedi V."/>
            <person name="Negi V."/>
            <person name="Khurana J.P."/>
            <person name="Lal R."/>
        </authorList>
    </citation>
    <scope>NUCLEOTIDE SEQUENCE [LARGE SCALE GENOMIC DNA]</scope>
    <source>
        <strain evidence="1 2">DS20</strain>
    </source>
</reference>
<organism evidence="1 2">
    <name type="scientific">Sphingobium lactosutens DS20</name>
    <dbReference type="NCBI Taxonomy" id="1331060"/>
    <lineage>
        <taxon>Bacteria</taxon>
        <taxon>Pseudomonadati</taxon>
        <taxon>Pseudomonadota</taxon>
        <taxon>Alphaproteobacteria</taxon>
        <taxon>Sphingomonadales</taxon>
        <taxon>Sphingomonadaceae</taxon>
        <taxon>Sphingobium</taxon>
    </lineage>
</organism>
<sequence length="61" mass="6686">MIGKSQHPIATLMKKSTPTFIIFPPRSVTVTIDFNDQHGASACKINDEGANHFLPSEFQAV</sequence>
<protein>
    <submittedName>
        <fullName evidence="1">Uncharacterized protein</fullName>
    </submittedName>
</protein>
<evidence type="ECO:0000313" key="2">
    <source>
        <dbReference type="Proteomes" id="UP000015531"/>
    </source>
</evidence>
<gene>
    <name evidence="1" type="ORF">RLDS_05970</name>
</gene>
<dbReference type="PATRIC" id="fig|1331060.3.peg.1111"/>
<evidence type="ECO:0000313" key="1">
    <source>
        <dbReference type="EMBL" id="EQB16978.1"/>
    </source>
</evidence>
<name>T0HY22_9SPHN</name>
<proteinExistence type="predicted"/>